<dbReference type="EMBL" id="CAMAPF010000357">
    <property type="protein sequence ID" value="CAH9117092.1"/>
    <property type="molecule type" value="Genomic_DNA"/>
</dbReference>
<sequence length="146" mass="16456">MTCYTQYFYIAVKKVVGCHCRGEEFSMAFQNQFSSEMESSQHFSEQHLYDSPSLLRSILPEQLSTQSTRTGIQPENHHHQQQAPPPTWLDSVVYRQQDQFVGVGDGSGAIAEANFLNMQSNSESSSAAAEARLEPVAFESNCTWKR</sequence>
<evidence type="ECO:0000313" key="4">
    <source>
        <dbReference type="Proteomes" id="UP001152523"/>
    </source>
</evidence>
<reference evidence="3" key="1">
    <citation type="submission" date="2022-07" db="EMBL/GenBank/DDBJ databases">
        <authorList>
            <person name="Macas J."/>
            <person name="Novak P."/>
            <person name="Neumann P."/>
        </authorList>
    </citation>
    <scope>NUCLEOTIDE SEQUENCE</scope>
</reference>
<protein>
    <submittedName>
        <fullName evidence="3">Uncharacterized protein</fullName>
    </submittedName>
</protein>
<evidence type="ECO:0000313" key="3">
    <source>
        <dbReference type="EMBL" id="CAH9148724.1"/>
    </source>
</evidence>
<accession>A0AAV0GMX0</accession>
<keyword evidence="4" id="KW-1185">Reference proteome</keyword>
<comment type="caution">
    <text evidence="3">The sequence shown here is derived from an EMBL/GenBank/DDBJ whole genome shotgun (WGS) entry which is preliminary data.</text>
</comment>
<organism evidence="3 4">
    <name type="scientific">Cuscuta epithymum</name>
    <dbReference type="NCBI Taxonomy" id="186058"/>
    <lineage>
        <taxon>Eukaryota</taxon>
        <taxon>Viridiplantae</taxon>
        <taxon>Streptophyta</taxon>
        <taxon>Embryophyta</taxon>
        <taxon>Tracheophyta</taxon>
        <taxon>Spermatophyta</taxon>
        <taxon>Magnoliopsida</taxon>
        <taxon>eudicotyledons</taxon>
        <taxon>Gunneridae</taxon>
        <taxon>Pentapetalae</taxon>
        <taxon>asterids</taxon>
        <taxon>lamiids</taxon>
        <taxon>Solanales</taxon>
        <taxon>Convolvulaceae</taxon>
        <taxon>Cuscuteae</taxon>
        <taxon>Cuscuta</taxon>
        <taxon>Cuscuta subgen. Cuscuta</taxon>
    </lineage>
</organism>
<dbReference type="Proteomes" id="UP001152523">
    <property type="component" value="Unassembled WGS sequence"/>
</dbReference>
<name>A0AAV0GMX0_9ASTE</name>
<evidence type="ECO:0000256" key="1">
    <source>
        <dbReference type="SAM" id="MobiDB-lite"/>
    </source>
</evidence>
<dbReference type="AlphaFoldDB" id="A0AAV0GMX0"/>
<feature type="region of interest" description="Disordered" evidence="1">
    <location>
        <begin position="65"/>
        <end position="85"/>
    </location>
</feature>
<gene>
    <name evidence="2" type="ORF">CEPIT_LOCUS21745</name>
    <name evidence="3" type="ORF">CEPIT_LOCUS44729</name>
</gene>
<proteinExistence type="predicted"/>
<evidence type="ECO:0000313" key="2">
    <source>
        <dbReference type="EMBL" id="CAH9117092.1"/>
    </source>
</evidence>
<dbReference type="EMBL" id="CAMAPF010001224">
    <property type="protein sequence ID" value="CAH9148724.1"/>
    <property type="molecule type" value="Genomic_DNA"/>
</dbReference>